<feature type="transmembrane region" description="Helical" evidence="1">
    <location>
        <begin position="218"/>
        <end position="236"/>
    </location>
</feature>
<keyword evidence="3" id="KW-1185">Reference proteome</keyword>
<comment type="caution">
    <text evidence="2">The sequence shown here is derived from an EMBL/GenBank/DDBJ whole genome shotgun (WGS) entry which is preliminary data.</text>
</comment>
<evidence type="ECO:0000313" key="3">
    <source>
        <dbReference type="Proteomes" id="UP000704762"/>
    </source>
</evidence>
<feature type="transmembrane region" description="Helical" evidence="1">
    <location>
        <begin position="294"/>
        <end position="312"/>
    </location>
</feature>
<feature type="transmembrane region" description="Helical" evidence="1">
    <location>
        <begin position="89"/>
        <end position="111"/>
    </location>
</feature>
<dbReference type="RefSeq" id="WP_204916769.1">
    <property type="nucleotide sequence ID" value="NZ_BAAAQP010000011.1"/>
</dbReference>
<dbReference type="Proteomes" id="UP000704762">
    <property type="component" value="Unassembled WGS sequence"/>
</dbReference>
<accession>A0ABS2RGR4</accession>
<keyword evidence="1" id="KW-1133">Transmembrane helix</keyword>
<keyword evidence="1" id="KW-0812">Transmembrane</keyword>
<feature type="transmembrane region" description="Helical" evidence="1">
    <location>
        <begin position="143"/>
        <end position="161"/>
    </location>
</feature>
<feature type="transmembrane region" description="Helical" evidence="1">
    <location>
        <begin position="118"/>
        <end position="137"/>
    </location>
</feature>
<proteinExistence type="predicted"/>
<protein>
    <recommendedName>
        <fullName evidence="4">DUF2157 domain-containing protein</fullName>
    </recommendedName>
</protein>
<keyword evidence="1" id="KW-0472">Membrane</keyword>
<evidence type="ECO:0000313" key="2">
    <source>
        <dbReference type="EMBL" id="MBM7798191.1"/>
    </source>
</evidence>
<dbReference type="EMBL" id="JAFBCF010000001">
    <property type="protein sequence ID" value="MBM7798191.1"/>
    <property type="molecule type" value="Genomic_DNA"/>
</dbReference>
<feature type="transmembrane region" description="Helical" evidence="1">
    <location>
        <begin position="62"/>
        <end position="83"/>
    </location>
</feature>
<sequence length="331" mass="34692">MSRLSTEIHHLVEDRTLSSAQGDLLLHAAQEDLREATGAVPATPDQTATEHAAARRNAVLEVLGYVGGALLLGAIIFLCFLFWGDLGRAGRNLVAVAAVVVAIGGGLALVGLKVRQELGHVLIALGCYALGFAYFNLFTDRDGIASSAVIVLASVVGAVVFRSGAFLFTFWSGSILLAIMLLNYWNADDIASMNLLGSGFLGLAAVLGASGFLLAKPFAWSLAGISGWASGWVWYIKSDGGTWLALTVATVVAALLLLAFVRIRNYALAIIGCLVILSLWPACLYRIVGSAFGVAIGLIAAGAVLIGIVIVLSRRSRTQIRPGTAPHPLPR</sequence>
<reference evidence="2 3" key="1">
    <citation type="submission" date="2021-01" db="EMBL/GenBank/DDBJ databases">
        <title>Sequencing the genomes of 1000 actinobacteria strains.</title>
        <authorList>
            <person name="Klenk H.-P."/>
        </authorList>
    </citation>
    <scope>NUCLEOTIDE SEQUENCE [LARGE SCALE GENOMIC DNA]</scope>
    <source>
        <strain evidence="2 3">DSM 18662</strain>
    </source>
</reference>
<gene>
    <name evidence="2" type="ORF">JOE57_001112</name>
</gene>
<organism evidence="2 3">
    <name type="scientific">Microlunatus panaciterrae</name>
    <dbReference type="NCBI Taxonomy" id="400768"/>
    <lineage>
        <taxon>Bacteria</taxon>
        <taxon>Bacillati</taxon>
        <taxon>Actinomycetota</taxon>
        <taxon>Actinomycetes</taxon>
        <taxon>Propionibacteriales</taxon>
        <taxon>Propionibacteriaceae</taxon>
        <taxon>Microlunatus</taxon>
    </lineage>
</organism>
<evidence type="ECO:0000256" key="1">
    <source>
        <dbReference type="SAM" id="Phobius"/>
    </source>
</evidence>
<feature type="transmembrane region" description="Helical" evidence="1">
    <location>
        <begin position="242"/>
        <end position="261"/>
    </location>
</feature>
<feature type="transmembrane region" description="Helical" evidence="1">
    <location>
        <begin position="268"/>
        <end position="288"/>
    </location>
</feature>
<feature type="transmembrane region" description="Helical" evidence="1">
    <location>
        <begin position="191"/>
        <end position="213"/>
    </location>
</feature>
<evidence type="ECO:0008006" key="4">
    <source>
        <dbReference type="Google" id="ProtNLM"/>
    </source>
</evidence>
<name>A0ABS2RGR4_9ACTN</name>
<feature type="transmembrane region" description="Helical" evidence="1">
    <location>
        <begin position="166"/>
        <end position="185"/>
    </location>
</feature>